<dbReference type="Pfam" id="PF24800">
    <property type="entry name" value="DUF7702"/>
    <property type="match status" value="1"/>
</dbReference>
<gene>
    <name evidence="3" type="ORF">FLAG1_02465</name>
</gene>
<feature type="transmembrane region" description="Helical" evidence="1">
    <location>
        <begin position="216"/>
        <end position="238"/>
    </location>
</feature>
<comment type="caution">
    <text evidence="3">The sequence shown here is derived from an EMBL/GenBank/DDBJ whole genome shotgun (WGS) entry which is preliminary data.</text>
</comment>
<dbReference type="Proteomes" id="UP000037904">
    <property type="component" value="Unassembled WGS sequence"/>
</dbReference>
<feature type="transmembrane region" description="Helical" evidence="1">
    <location>
        <begin position="32"/>
        <end position="51"/>
    </location>
</feature>
<proteinExistence type="predicted"/>
<dbReference type="InterPro" id="IPR056119">
    <property type="entry name" value="DUF7702"/>
</dbReference>
<feature type="transmembrane region" description="Helical" evidence="1">
    <location>
        <begin position="177"/>
        <end position="204"/>
    </location>
</feature>
<feature type="transmembrane region" description="Helical" evidence="1">
    <location>
        <begin position="134"/>
        <end position="157"/>
    </location>
</feature>
<name>A0A0N1J2Z7_FUSLA</name>
<feature type="transmembrane region" description="Helical" evidence="1">
    <location>
        <begin position="6"/>
        <end position="25"/>
    </location>
</feature>
<keyword evidence="1" id="KW-1133">Transmembrane helix</keyword>
<dbReference type="OrthoDB" id="2560628at2759"/>
<evidence type="ECO:0000313" key="4">
    <source>
        <dbReference type="Proteomes" id="UP000037904"/>
    </source>
</evidence>
<protein>
    <recommendedName>
        <fullName evidence="2">DUF7702 domain-containing protein</fullName>
    </recommendedName>
</protein>
<accession>A0A0N1J2Z7</accession>
<keyword evidence="4" id="KW-1185">Reference proteome</keyword>
<keyword evidence="1" id="KW-0472">Membrane</keyword>
<dbReference type="AlphaFoldDB" id="A0A0N1J2Z7"/>
<reference evidence="3 4" key="1">
    <citation type="submission" date="2015-04" db="EMBL/GenBank/DDBJ databases">
        <title>The draft genome sequence of Fusarium langsethiae, a T-2/HT-2 mycotoxin producer.</title>
        <authorList>
            <person name="Lysoe E."/>
            <person name="Divon H.H."/>
            <person name="Terzi V."/>
            <person name="Orru L."/>
            <person name="Lamontanara A."/>
            <person name="Kolseth A.-K."/>
            <person name="Frandsen R.J."/>
            <person name="Nielsen K."/>
            <person name="Thrane U."/>
        </authorList>
    </citation>
    <scope>NUCLEOTIDE SEQUENCE [LARGE SCALE GENOMIC DNA]</scope>
    <source>
        <strain evidence="3 4">Fl201059</strain>
    </source>
</reference>
<feature type="transmembrane region" description="Helical" evidence="1">
    <location>
        <begin position="63"/>
        <end position="81"/>
    </location>
</feature>
<evidence type="ECO:0000256" key="1">
    <source>
        <dbReference type="SAM" id="Phobius"/>
    </source>
</evidence>
<dbReference type="PANTHER" id="PTHR42109:SF3">
    <property type="entry name" value="INTEGRAL MEMBRANE PROTEIN (AFU_ORTHOLOGUE AFUA_5G00100)"/>
    <property type="match status" value="1"/>
</dbReference>
<dbReference type="PANTHER" id="PTHR42109">
    <property type="entry name" value="UNPLACED GENOMIC SCAFFOLD UM_SCAF_CONTIG_1.265, WHOLE GENOME SHOTGUN SEQUENCE"/>
    <property type="match status" value="1"/>
</dbReference>
<sequence>MTDSIAAAKLALYIILAQPAIYCLFKHGKTGFIGWLYVQIFCVLRIVTGGIGLHGASSSTGTVILNSIGLSPLLLAASGILHEARRATNPRLNRRFDIVLEVQYHALVGAAMALIIVSVINLQKGKDVSQNETLLKVASALIALAWFLLAVWSLWSLGKTRGSSRNGPVPSLRGGMLLLYAVFITLPLLGLRLAYAIAFLQLQISHPNSGFLSSKAVAVCLGLVPELLVTVIFVAVGVKTRNIKHDIKKLDFSKPVEDNHEFRARTARA</sequence>
<feature type="transmembrane region" description="Helical" evidence="1">
    <location>
        <begin position="102"/>
        <end position="122"/>
    </location>
</feature>
<keyword evidence="1" id="KW-0812">Transmembrane</keyword>
<evidence type="ECO:0000259" key="2">
    <source>
        <dbReference type="Pfam" id="PF24800"/>
    </source>
</evidence>
<feature type="domain" description="DUF7702" evidence="2">
    <location>
        <begin position="2"/>
        <end position="241"/>
    </location>
</feature>
<evidence type="ECO:0000313" key="3">
    <source>
        <dbReference type="EMBL" id="KPA44574.1"/>
    </source>
</evidence>
<dbReference type="EMBL" id="JXCE01000024">
    <property type="protein sequence ID" value="KPA44574.1"/>
    <property type="molecule type" value="Genomic_DNA"/>
</dbReference>
<organism evidence="3 4">
    <name type="scientific">Fusarium langsethiae</name>
    <dbReference type="NCBI Taxonomy" id="179993"/>
    <lineage>
        <taxon>Eukaryota</taxon>
        <taxon>Fungi</taxon>
        <taxon>Dikarya</taxon>
        <taxon>Ascomycota</taxon>
        <taxon>Pezizomycotina</taxon>
        <taxon>Sordariomycetes</taxon>
        <taxon>Hypocreomycetidae</taxon>
        <taxon>Hypocreales</taxon>
        <taxon>Nectriaceae</taxon>
        <taxon>Fusarium</taxon>
    </lineage>
</organism>